<keyword evidence="3" id="KW-1185">Reference proteome</keyword>
<protein>
    <submittedName>
        <fullName evidence="2">GNAT family N-acetyltransferase</fullName>
    </submittedName>
</protein>
<dbReference type="PANTHER" id="PTHR31435:SF10">
    <property type="entry name" value="BSR4717 PROTEIN"/>
    <property type="match status" value="1"/>
</dbReference>
<dbReference type="Gene3D" id="3.40.630.30">
    <property type="match status" value="1"/>
</dbReference>
<proteinExistence type="predicted"/>
<dbReference type="InterPro" id="IPR016181">
    <property type="entry name" value="Acyl_CoA_acyltransferase"/>
</dbReference>
<evidence type="ECO:0000313" key="2">
    <source>
        <dbReference type="EMBL" id="AQQ51959.1"/>
    </source>
</evidence>
<dbReference type="PROSITE" id="PS51729">
    <property type="entry name" value="GNAT_YJDJ"/>
    <property type="match status" value="1"/>
</dbReference>
<sequence>MKIEKGDNQFSAMEDGQEIGVITYAPSGENHYVVEHTKVQQQAEGRGIGQQLVEKVVELARHENKTIDPQCPFAASVIDKNPELQDVLAK</sequence>
<organism evidence="2 3">
    <name type="scientific">Planococcus lenghuensis</name>
    <dbReference type="NCBI Taxonomy" id="2213202"/>
    <lineage>
        <taxon>Bacteria</taxon>
        <taxon>Bacillati</taxon>
        <taxon>Bacillota</taxon>
        <taxon>Bacilli</taxon>
        <taxon>Bacillales</taxon>
        <taxon>Caryophanaceae</taxon>
        <taxon>Planococcus</taxon>
    </lineage>
</organism>
<dbReference type="GO" id="GO:0016740">
    <property type="term" value="F:transferase activity"/>
    <property type="evidence" value="ECO:0007669"/>
    <property type="project" value="UniProtKB-KW"/>
</dbReference>
<name>A0A1Q2KUU8_9BACL</name>
<dbReference type="CDD" id="cd04301">
    <property type="entry name" value="NAT_SF"/>
    <property type="match status" value="1"/>
</dbReference>
<evidence type="ECO:0000313" key="3">
    <source>
        <dbReference type="Proteomes" id="UP000188184"/>
    </source>
</evidence>
<gene>
    <name evidence="2" type="ORF">B0X71_01700</name>
</gene>
<dbReference type="SUPFAM" id="SSF55729">
    <property type="entry name" value="Acyl-CoA N-acyltransferases (Nat)"/>
    <property type="match status" value="1"/>
</dbReference>
<dbReference type="Proteomes" id="UP000188184">
    <property type="component" value="Chromosome"/>
</dbReference>
<dbReference type="EMBL" id="CP019640">
    <property type="protein sequence ID" value="AQQ51959.1"/>
    <property type="molecule type" value="Genomic_DNA"/>
</dbReference>
<dbReference type="KEGG" id="pmar:B0X71_01700"/>
<keyword evidence="2" id="KW-0808">Transferase</keyword>
<dbReference type="InterPro" id="IPR045057">
    <property type="entry name" value="Gcn5-rel_NAT"/>
</dbReference>
<evidence type="ECO:0000259" key="1">
    <source>
        <dbReference type="PROSITE" id="PS51729"/>
    </source>
</evidence>
<dbReference type="RefSeq" id="WP_232336756.1">
    <property type="nucleotide sequence ID" value="NZ_CP019640.1"/>
</dbReference>
<dbReference type="InterPro" id="IPR031165">
    <property type="entry name" value="GNAT_YJDJ"/>
</dbReference>
<reference evidence="2 3" key="1">
    <citation type="submission" date="2017-02" db="EMBL/GenBank/DDBJ databases">
        <title>The complete genomic sequence of a novel cold adapted crude oil-degrading bacterium Planococcus qaidamina Y42.</title>
        <authorList>
            <person name="Yang R."/>
        </authorList>
    </citation>
    <scope>NUCLEOTIDE SEQUENCE [LARGE SCALE GENOMIC DNA]</scope>
    <source>
        <strain evidence="2 3">Y42</strain>
    </source>
</reference>
<accession>A0A1Q2KUU8</accession>
<feature type="domain" description="N-acetyltransferase" evidence="1">
    <location>
        <begin position="2"/>
        <end position="89"/>
    </location>
</feature>
<dbReference type="Pfam" id="PF14542">
    <property type="entry name" value="Acetyltransf_CG"/>
    <property type="match status" value="1"/>
</dbReference>
<dbReference type="PANTHER" id="PTHR31435">
    <property type="entry name" value="PROTEIN NATD1"/>
    <property type="match status" value="1"/>
</dbReference>
<dbReference type="AlphaFoldDB" id="A0A1Q2KUU8"/>